<dbReference type="EMBL" id="GU588303">
    <property type="protein sequence ID" value="ADO28259.1"/>
    <property type="molecule type" value="mRNA"/>
</dbReference>
<reference evidence="1" key="1">
    <citation type="journal article" date="2010" name="PLoS ONE">
        <title>Identification and characterization of full-length cDNAs in channel catfish (Ictalurus punctatus) and blue catfish (Ictalurus furcatus).</title>
        <authorList>
            <person name="Chen F."/>
            <person name="Lee Y."/>
            <person name="Jiang Y."/>
            <person name="Wang S."/>
            <person name="Peatman E."/>
            <person name="Abernathy J."/>
            <person name="Liu H."/>
            <person name="Liu S."/>
            <person name="Kucuktas H."/>
            <person name="Ke C."/>
            <person name="Liu Z."/>
        </authorList>
    </citation>
    <scope>NUCLEOTIDE SEQUENCE</scope>
</reference>
<organism evidence="1">
    <name type="scientific">Ictalurus furcatus</name>
    <name type="common">Blue catfish</name>
    <name type="synonym">Pimelodus furcatus</name>
    <dbReference type="NCBI Taxonomy" id="66913"/>
    <lineage>
        <taxon>Eukaryota</taxon>
        <taxon>Metazoa</taxon>
        <taxon>Chordata</taxon>
        <taxon>Craniata</taxon>
        <taxon>Vertebrata</taxon>
        <taxon>Euteleostomi</taxon>
        <taxon>Actinopterygii</taxon>
        <taxon>Neopterygii</taxon>
        <taxon>Teleostei</taxon>
        <taxon>Ostariophysi</taxon>
        <taxon>Siluriformes</taxon>
        <taxon>Ictaluridae</taxon>
        <taxon>Ictalurus</taxon>
    </lineage>
</organism>
<gene>
    <name evidence="1" type="primary">CA123</name>
</gene>
<protein>
    <submittedName>
        <fullName evidence="1">Upf0587 protein c1orf123</fullName>
    </submittedName>
</protein>
<evidence type="ECO:0000313" key="1">
    <source>
        <dbReference type="EMBL" id="ADO28259.1"/>
    </source>
</evidence>
<sequence length="148" mass="17009">MNDKLRVEGWFESIPVASLRWRTVSGPRRWCSLSVEASSRSTSNLRLDLRLRAQRRPPSSLKSTFRRKTGQTMTRKLASQWASMKSHISLSSVESIGDGAQMLWLEIQQRKRDFMQGTFIKFNKTTLIVVVEIVNGCVWGEQARTFTT</sequence>
<proteinExistence type="evidence at transcript level"/>
<accession>E3TD73</accession>
<name>E3TD73_ICTFU</name>
<dbReference type="AlphaFoldDB" id="E3TD73"/>